<evidence type="ECO:0000256" key="2">
    <source>
        <dbReference type="SAM" id="SignalP"/>
    </source>
</evidence>
<dbReference type="InterPro" id="IPR039329">
    <property type="entry name" value="SIAE"/>
</dbReference>
<dbReference type="SUPFAM" id="SSF49785">
    <property type="entry name" value="Galactose-binding domain-like"/>
    <property type="match status" value="1"/>
</dbReference>
<feature type="chain" id="PRO_5030585012" evidence="2">
    <location>
        <begin position="24"/>
        <end position="638"/>
    </location>
</feature>
<dbReference type="PANTHER" id="PTHR22901:SF0">
    <property type="entry name" value="SIALATE O-ACETYLESTERASE"/>
    <property type="match status" value="1"/>
</dbReference>
<evidence type="ECO:0000313" key="4">
    <source>
        <dbReference type="EMBL" id="MBB3062389.1"/>
    </source>
</evidence>
<dbReference type="EC" id="3.1.1.53" evidence="4"/>
<dbReference type="GO" id="GO:0001681">
    <property type="term" value="F:sialate O-acetylesterase activity"/>
    <property type="evidence" value="ECO:0007669"/>
    <property type="project" value="UniProtKB-EC"/>
</dbReference>
<dbReference type="AlphaFoldDB" id="A0A7W4WDS5"/>
<feature type="signal peptide" evidence="2">
    <location>
        <begin position="1"/>
        <end position="23"/>
    </location>
</feature>
<evidence type="ECO:0000256" key="1">
    <source>
        <dbReference type="ARBA" id="ARBA00022801"/>
    </source>
</evidence>
<proteinExistence type="predicted"/>
<dbReference type="EMBL" id="JACHWZ010000016">
    <property type="protein sequence ID" value="MBB3062389.1"/>
    <property type="molecule type" value="Genomic_DNA"/>
</dbReference>
<dbReference type="PANTHER" id="PTHR22901">
    <property type="entry name" value="SIALATE O-ACETYLESTERASE"/>
    <property type="match status" value="1"/>
</dbReference>
<accession>A0A7W4WDS5</accession>
<dbReference type="InterPro" id="IPR008979">
    <property type="entry name" value="Galactose-bd-like_sf"/>
</dbReference>
<comment type="caution">
    <text evidence="4">The sequence shown here is derived from an EMBL/GenBank/DDBJ whole genome shotgun (WGS) entry which is preliminary data.</text>
</comment>
<dbReference type="GO" id="GO:0005975">
    <property type="term" value="P:carbohydrate metabolic process"/>
    <property type="evidence" value="ECO:0007669"/>
    <property type="project" value="TreeGrafter"/>
</dbReference>
<name>A0A7W4WDS5_9GAMM</name>
<dbReference type="RefSeq" id="WP_183461669.1">
    <property type="nucleotide sequence ID" value="NZ_JACHWZ010000016.1"/>
</dbReference>
<feature type="domain" description="Sialate O-acetylesterase" evidence="3">
    <location>
        <begin position="394"/>
        <end position="522"/>
    </location>
</feature>
<reference evidence="4 5" key="1">
    <citation type="submission" date="2020-08" db="EMBL/GenBank/DDBJ databases">
        <title>Genomic Encyclopedia of Type Strains, Phase III (KMG-III): the genomes of soil and plant-associated and newly described type strains.</title>
        <authorList>
            <person name="Whitman W."/>
        </authorList>
    </citation>
    <scope>NUCLEOTIDE SEQUENCE [LARGE SCALE GENOMIC DNA]</scope>
    <source>
        <strain evidence="4 5">CECT 8799</strain>
    </source>
</reference>
<dbReference type="Proteomes" id="UP000535937">
    <property type="component" value="Unassembled WGS sequence"/>
</dbReference>
<keyword evidence="1 4" id="KW-0378">Hydrolase</keyword>
<gene>
    <name evidence="4" type="ORF">FHS09_003238</name>
</gene>
<dbReference type="InterPro" id="IPR005181">
    <property type="entry name" value="SASA"/>
</dbReference>
<keyword evidence="2" id="KW-0732">Signal</keyword>
<dbReference type="SUPFAM" id="SSF52266">
    <property type="entry name" value="SGNH hydrolase"/>
    <property type="match status" value="1"/>
</dbReference>
<sequence>MKRFKKPLIPLLISSLFSLAANADIRLPKLIGDGMVLQRNAEVKIWGWADPGEKVSVQFSGRRHTAVANREGAWQVMFKNLKAGGPHTMEIRGDNAISIEDVLVGDVWLCSGQSNMEYPLSRLAHHYGDEIASADNPFIRQFLVPQHYSFKTPETDLESGEWKKATPENVLKFSAVAYFFAEETYKEQRIPIGLINASLGGSPAEAWLSEEALKSFPGHFAELQRFKSDELIAEIEQSDRKRIDSWYQQANQRDKGLRDSKTLWHSMRIPGYWADTQLGDTNGIVWFRKEVEVPQRLADREATLVLGRIVDADTTTINGEEVGSTGYQYPQRRYRVPAGLLKAGANTIDIRVTNERGRGGFVPEKTYALLIDDERIELSGEWQYRLGTAMPSLAGQTFVRWKPGGLYQGMIHPLLNYRIKGALWYQGESNAGRPREYEALLPALIRDWRDNWKLGDFPFLFVQLANFMPAKEEPSESNWAMLRESQRKTLRLPNTAMAVIIDVGEWNDVHPVNKKAVGERLALAARRVAYGDKEIVFSGPSFESMEVAGNKIQLSFGNTGSGLVAKGGGPLKYFSIAGEDKHFVWAQAEIKDDRVIVWSDKVPEPVAVRYAWADNPEGANLFNREGLPASPFRTDNWP</sequence>
<dbReference type="InterPro" id="IPR036514">
    <property type="entry name" value="SGNH_hydro_sf"/>
</dbReference>
<evidence type="ECO:0000313" key="5">
    <source>
        <dbReference type="Proteomes" id="UP000535937"/>
    </source>
</evidence>
<dbReference type="Gene3D" id="3.40.50.1110">
    <property type="entry name" value="SGNH hydrolase"/>
    <property type="match status" value="2"/>
</dbReference>
<dbReference type="Pfam" id="PF03629">
    <property type="entry name" value="SASA"/>
    <property type="match status" value="1"/>
</dbReference>
<evidence type="ECO:0000259" key="3">
    <source>
        <dbReference type="Pfam" id="PF03629"/>
    </source>
</evidence>
<organism evidence="4 5">
    <name type="scientific">Microbulbifer rhizosphaerae</name>
    <dbReference type="NCBI Taxonomy" id="1562603"/>
    <lineage>
        <taxon>Bacteria</taxon>
        <taxon>Pseudomonadati</taxon>
        <taxon>Pseudomonadota</taxon>
        <taxon>Gammaproteobacteria</taxon>
        <taxon>Cellvibrionales</taxon>
        <taxon>Microbulbiferaceae</taxon>
        <taxon>Microbulbifer</taxon>
    </lineage>
</organism>
<protein>
    <submittedName>
        <fullName evidence="4">Sialate O-acetylesterase</fullName>
        <ecNumber evidence="4">3.1.1.53</ecNumber>
    </submittedName>
</protein>
<keyword evidence="5" id="KW-1185">Reference proteome</keyword>